<feature type="chain" id="PRO_5045782726" description="Peptidase S74 domain-containing protein" evidence="1">
    <location>
        <begin position="19"/>
        <end position="419"/>
    </location>
</feature>
<sequence length="419" mass="46282">MKKILLLTLLFFSCLIFSQVGIGTTAPQGALDVSSNTDGLLIPRISLSATNVATVITPTTSELVYNTNTSAVGPNQVTPGFYYWNGTLWVRLNTASNDWALTGNSGTTAGTNFIGTTDAQDLRFKTNGINRMNISNTNGQIQSYYSGAAGTPAFSWNGDANTGVFQGGSDVLGFSTNGVERVKMNNTETVVNDGSTNYDFRIESDNRTNALFSDASLDAVIFGSTGTLFDDGNSFSTYTSFYSTTIDYVADFDRGTSRGTTMGLGSIEYLVDGEAELFISDNFSPISHITYDLGYENMWDDIYADDYWNISDLRAKKEVEPMKYGLNELMKLKTISYKLIDDPYQDQKIGLIAQEVNQFIPEATKTHNQKKNEKGEIKTEELKEIKVSYINLVPVLIKAIQEQQDQIDELKLKIQNLEK</sequence>
<organism evidence="3 4">
    <name type="scientific">Flavobacterium okayamense</name>
    <dbReference type="NCBI Taxonomy" id="2830782"/>
    <lineage>
        <taxon>Bacteria</taxon>
        <taxon>Pseudomonadati</taxon>
        <taxon>Bacteroidota</taxon>
        <taxon>Flavobacteriia</taxon>
        <taxon>Flavobacteriales</taxon>
        <taxon>Flavobacteriaceae</taxon>
        <taxon>Flavobacterium</taxon>
    </lineage>
</organism>
<dbReference type="Proteomes" id="UP000825258">
    <property type="component" value="Chromosome"/>
</dbReference>
<gene>
    <name evidence="3" type="ORF">KK2020170_12810</name>
</gene>
<dbReference type="InterPro" id="IPR030392">
    <property type="entry name" value="S74_ICA"/>
</dbReference>
<proteinExistence type="predicted"/>
<dbReference type="PROSITE" id="PS51688">
    <property type="entry name" value="ICA"/>
    <property type="match status" value="1"/>
</dbReference>
<dbReference type="Pfam" id="PF13884">
    <property type="entry name" value="Peptidase_S74"/>
    <property type="match status" value="1"/>
</dbReference>
<evidence type="ECO:0000256" key="1">
    <source>
        <dbReference type="SAM" id="SignalP"/>
    </source>
</evidence>
<feature type="domain" description="Peptidase S74" evidence="2">
    <location>
        <begin position="311"/>
        <end position="414"/>
    </location>
</feature>
<reference evidence="3 4" key="1">
    <citation type="submission" date="2021-06" db="EMBL/GenBank/DDBJ databases">
        <title>Whole genome sequences of Flavobacterium sp. KK2020170 and assembly.</title>
        <authorList>
            <person name="Kitahara K."/>
            <person name="Miyoshi S."/>
            <person name="Uesaka K."/>
        </authorList>
    </citation>
    <scope>NUCLEOTIDE SEQUENCE [LARGE SCALE GENOMIC DNA]</scope>
    <source>
        <strain evidence="3 4">KK2020170</strain>
    </source>
</reference>
<keyword evidence="1" id="KW-0732">Signal</keyword>
<evidence type="ECO:0000313" key="3">
    <source>
        <dbReference type="EMBL" id="BCY28413.1"/>
    </source>
</evidence>
<feature type="signal peptide" evidence="1">
    <location>
        <begin position="1"/>
        <end position="18"/>
    </location>
</feature>
<name>A0ABM7SAV0_9FLAO</name>
<keyword evidence="4" id="KW-1185">Reference proteome</keyword>
<protein>
    <recommendedName>
        <fullName evidence="2">Peptidase S74 domain-containing protein</fullName>
    </recommendedName>
</protein>
<accession>A0ABM7SAV0</accession>
<dbReference type="RefSeq" id="WP_221257533.1">
    <property type="nucleotide sequence ID" value="NZ_AP024749.1"/>
</dbReference>
<evidence type="ECO:0000259" key="2">
    <source>
        <dbReference type="PROSITE" id="PS51688"/>
    </source>
</evidence>
<evidence type="ECO:0000313" key="4">
    <source>
        <dbReference type="Proteomes" id="UP000825258"/>
    </source>
</evidence>
<dbReference type="EMBL" id="AP024749">
    <property type="protein sequence ID" value="BCY28413.1"/>
    <property type="molecule type" value="Genomic_DNA"/>
</dbReference>